<dbReference type="EMBL" id="KV875593">
    <property type="protein sequence ID" value="RZR71833.1"/>
    <property type="molecule type" value="Genomic_DNA"/>
</dbReference>
<organism evidence="1">
    <name type="scientific">Ensete ventricosum</name>
    <name type="common">Abyssinian banana</name>
    <name type="synonym">Musa ensete</name>
    <dbReference type="NCBI Taxonomy" id="4639"/>
    <lineage>
        <taxon>Eukaryota</taxon>
        <taxon>Viridiplantae</taxon>
        <taxon>Streptophyta</taxon>
        <taxon>Embryophyta</taxon>
        <taxon>Tracheophyta</taxon>
        <taxon>Spermatophyta</taxon>
        <taxon>Magnoliopsida</taxon>
        <taxon>Liliopsida</taxon>
        <taxon>Zingiberales</taxon>
        <taxon>Musaceae</taxon>
        <taxon>Ensete</taxon>
    </lineage>
</organism>
<proteinExistence type="predicted"/>
<dbReference type="AlphaFoldDB" id="A0A444CBW5"/>
<reference evidence="1" key="1">
    <citation type="journal article" date="2018" name="Data Brief">
        <title>Genome sequence data from 17 accessions of Ensete ventricosum, a staple food crop for millions in Ethiopia.</title>
        <authorList>
            <person name="Yemataw Z."/>
            <person name="Muzemil S."/>
            <person name="Ambachew D."/>
            <person name="Tripathi L."/>
            <person name="Tesfaye K."/>
            <person name="Chala A."/>
            <person name="Farbos A."/>
            <person name="O'Neill P."/>
            <person name="Moore K."/>
            <person name="Grant M."/>
            <person name="Studholme D.J."/>
        </authorList>
    </citation>
    <scope>NUCLEOTIDE SEQUENCE [LARGE SCALE GENOMIC DNA]</scope>
    <source>
        <tissue evidence="1">Leaf</tissue>
    </source>
</reference>
<dbReference type="Proteomes" id="UP000290560">
    <property type="component" value="Unassembled WGS sequence"/>
</dbReference>
<evidence type="ECO:0000313" key="1">
    <source>
        <dbReference type="EMBL" id="RZR71833.1"/>
    </source>
</evidence>
<name>A0A444CBW5_ENSVE</name>
<accession>A0A444CBW5</accession>
<protein>
    <submittedName>
        <fullName evidence="1">Uncharacterized protein</fullName>
    </submittedName>
</protein>
<gene>
    <name evidence="1" type="ORF">BHM03_00007747</name>
</gene>
<sequence length="100" mass="10809">MPSPLSHYSRAFLPLTVVHSPLAIAALFIPSPVAVTTHYRSRFQPCPLSLPPPLPRSYIVVPLLQPSPFPIAALCLPCRSPRCSLSHHSPSPVVALSDHS</sequence>